<dbReference type="Pfam" id="PF10143">
    <property type="entry name" value="PhosphMutase"/>
    <property type="match status" value="1"/>
</dbReference>
<sequence length="402" mass="43668">MADLHALMKKLQKKNDSKIVLLVSDGLGGLPLEPGGKTELETANTPNLDELAKNGTLGRSIPVLPGITPGSGPGHLGLFGYDPLQFNIGRGVLEALGIDFELGPDDVAIRGNFCTLDDDGNITDRRAGRIGSDIGVELCKKLDQIEIPGVEVFVRPVKEYRLVIVLRAKGLGGDINDTDPQKTGVPPLEPVGENEASQKTAEICKEFLKQAGEILKDDRPANLLTMRGIAKMPEIPTFEEVYGTRAAAIAVYPMYRGLARLVSMDVKDAGQTLESQMDCLEKIWDDYDFFFVHYKYTDSTGEDGNFAAKVAKTEEVDSCIPRIKALKPDVLIVTGDHSTPSKMKSHSWHPVPVLLSAENARFDGCQSFGESECIKGGLGQFEAKYLMSMAMAHAGRLEKYGA</sequence>
<reference evidence="7 8" key="1">
    <citation type="submission" date="2019-02" db="EMBL/GenBank/DDBJ databases">
        <title>Deep-cultivation of Planctomycetes and their phenomic and genomic characterization uncovers novel biology.</title>
        <authorList>
            <person name="Wiegand S."/>
            <person name="Jogler M."/>
            <person name="Boedeker C."/>
            <person name="Pinto D."/>
            <person name="Vollmers J."/>
            <person name="Rivas-Marin E."/>
            <person name="Kohn T."/>
            <person name="Peeters S.H."/>
            <person name="Heuer A."/>
            <person name="Rast P."/>
            <person name="Oberbeckmann S."/>
            <person name="Bunk B."/>
            <person name="Jeske O."/>
            <person name="Meyerdierks A."/>
            <person name="Storesund J.E."/>
            <person name="Kallscheuer N."/>
            <person name="Luecker S."/>
            <person name="Lage O.M."/>
            <person name="Pohl T."/>
            <person name="Merkel B.J."/>
            <person name="Hornburger P."/>
            <person name="Mueller R.-W."/>
            <person name="Bruemmer F."/>
            <person name="Labrenz M."/>
            <person name="Spormann A.M."/>
            <person name="Op den Camp H."/>
            <person name="Overmann J."/>
            <person name="Amann R."/>
            <person name="Jetten M.S.M."/>
            <person name="Mascher T."/>
            <person name="Medema M.H."/>
            <person name="Devos D.P."/>
            <person name="Kaster A.-K."/>
            <person name="Ovreas L."/>
            <person name="Rohde M."/>
            <person name="Galperin M.Y."/>
            <person name="Jogler C."/>
        </authorList>
    </citation>
    <scope>NUCLEOTIDE SEQUENCE [LARGE SCALE GENOMIC DNA]</scope>
    <source>
        <strain evidence="7 8">V6</strain>
    </source>
</reference>
<evidence type="ECO:0000256" key="4">
    <source>
        <dbReference type="ARBA" id="ARBA00005524"/>
    </source>
</evidence>
<comment type="pathway">
    <text evidence="3">Carbohydrate degradation.</text>
</comment>
<organism evidence="7 8">
    <name type="scientific">Gimesia chilikensis</name>
    <dbReference type="NCBI Taxonomy" id="2605989"/>
    <lineage>
        <taxon>Bacteria</taxon>
        <taxon>Pseudomonadati</taxon>
        <taxon>Planctomycetota</taxon>
        <taxon>Planctomycetia</taxon>
        <taxon>Planctomycetales</taxon>
        <taxon>Planctomycetaceae</taxon>
        <taxon>Gimesia</taxon>
    </lineage>
</organism>
<evidence type="ECO:0000256" key="1">
    <source>
        <dbReference type="ARBA" id="ARBA00000370"/>
    </source>
</evidence>
<dbReference type="AlphaFoldDB" id="A0A517WIY3"/>
<evidence type="ECO:0000256" key="3">
    <source>
        <dbReference type="ARBA" id="ARBA00004921"/>
    </source>
</evidence>
<dbReference type="PIRSF" id="PIRSF006392">
    <property type="entry name" value="IPGAM_arch"/>
    <property type="match status" value="1"/>
</dbReference>
<comment type="similarity">
    <text evidence="4">Belongs to the BPG-independent phosphoglycerate mutase family. A-PGAM subfamily.</text>
</comment>
<dbReference type="Proteomes" id="UP000320722">
    <property type="component" value="Chromosome"/>
</dbReference>
<dbReference type="Gene3D" id="3.40.720.10">
    <property type="entry name" value="Alkaline Phosphatase, subunit A"/>
    <property type="match status" value="2"/>
</dbReference>
<dbReference type="Pfam" id="PF01676">
    <property type="entry name" value="Metalloenzyme"/>
    <property type="match status" value="1"/>
</dbReference>
<dbReference type="GO" id="GO:0004619">
    <property type="term" value="F:phosphoglycerate mutase activity"/>
    <property type="evidence" value="ECO:0007669"/>
    <property type="project" value="UniProtKB-EC"/>
</dbReference>
<dbReference type="SUPFAM" id="SSF53649">
    <property type="entry name" value="Alkaline phosphatase-like"/>
    <property type="match status" value="1"/>
</dbReference>
<evidence type="ECO:0000313" key="8">
    <source>
        <dbReference type="Proteomes" id="UP000320722"/>
    </source>
</evidence>
<protein>
    <submittedName>
        <fullName evidence="7">Cofactor-independent phosphoglycerate mutase</fullName>
    </submittedName>
</protein>
<proteinExistence type="inferred from homology"/>
<evidence type="ECO:0000259" key="6">
    <source>
        <dbReference type="Pfam" id="PF01676"/>
    </source>
</evidence>
<feature type="domain" description="Metalloenzyme" evidence="6">
    <location>
        <begin position="18"/>
        <end position="391"/>
    </location>
</feature>
<evidence type="ECO:0000256" key="5">
    <source>
        <dbReference type="ARBA" id="ARBA00023152"/>
    </source>
</evidence>
<dbReference type="Gene3D" id="3.30.70.2130">
    <property type="entry name" value="Metalloenzyme domain"/>
    <property type="match status" value="1"/>
</dbReference>
<evidence type="ECO:0000313" key="7">
    <source>
        <dbReference type="EMBL" id="QDU05220.1"/>
    </source>
</evidence>
<evidence type="ECO:0000256" key="2">
    <source>
        <dbReference type="ARBA" id="ARBA00002315"/>
    </source>
</evidence>
<dbReference type="GO" id="GO:0046872">
    <property type="term" value="F:metal ion binding"/>
    <property type="evidence" value="ECO:0007669"/>
    <property type="project" value="InterPro"/>
</dbReference>
<dbReference type="RefSeq" id="WP_145043326.1">
    <property type="nucleotide sequence ID" value="NZ_CP036347.1"/>
</dbReference>
<comment type="catalytic activity">
    <reaction evidence="1">
        <text>(2R)-2-phosphoglycerate = (2R)-3-phosphoglycerate</text>
        <dbReference type="Rhea" id="RHEA:15901"/>
        <dbReference type="ChEBI" id="CHEBI:58272"/>
        <dbReference type="ChEBI" id="CHEBI:58289"/>
        <dbReference type="EC" id="5.4.2.12"/>
    </reaction>
</comment>
<dbReference type="EMBL" id="CP036347">
    <property type="protein sequence ID" value="QDU05220.1"/>
    <property type="molecule type" value="Genomic_DNA"/>
</dbReference>
<dbReference type="InterPro" id="IPR017850">
    <property type="entry name" value="Alkaline_phosphatase_core_sf"/>
</dbReference>
<dbReference type="InterPro" id="IPR004456">
    <property type="entry name" value="Pglycerate_mutase_ApgM"/>
</dbReference>
<dbReference type="PANTHER" id="PTHR31209:SF0">
    <property type="entry name" value="METALLOENZYME DOMAIN-CONTAINING PROTEIN"/>
    <property type="match status" value="1"/>
</dbReference>
<dbReference type="CDD" id="cd16011">
    <property type="entry name" value="iPGM_like"/>
    <property type="match status" value="1"/>
</dbReference>
<accession>A0A517WIY3</accession>
<dbReference type="InterPro" id="IPR006124">
    <property type="entry name" value="Metalloenzyme"/>
</dbReference>
<dbReference type="GO" id="GO:0006096">
    <property type="term" value="P:glycolytic process"/>
    <property type="evidence" value="ECO:0007669"/>
    <property type="project" value="UniProtKB-KW"/>
</dbReference>
<dbReference type="PANTHER" id="PTHR31209">
    <property type="entry name" value="COFACTOR-INDEPENDENT PHOSPHOGLYCERATE MUTASE"/>
    <property type="match status" value="1"/>
</dbReference>
<dbReference type="NCBIfam" id="NF003160">
    <property type="entry name" value="PRK04135.1"/>
    <property type="match status" value="1"/>
</dbReference>
<dbReference type="NCBIfam" id="TIGR00306">
    <property type="entry name" value="apgM"/>
    <property type="match status" value="1"/>
</dbReference>
<name>A0A517WIY3_9PLAN</name>
<gene>
    <name evidence="7" type="ORF">V6x_49560</name>
</gene>
<comment type="function">
    <text evidence="2">Catalyzes the interconversion of 2-phosphoglycerate and 3-phosphoglycerate.</text>
</comment>
<dbReference type="InterPro" id="IPR042253">
    <property type="entry name" value="Pglycerate_mutase_ApgM_sf"/>
</dbReference>
<keyword evidence="5" id="KW-0324">Glycolysis</keyword>